<name>A0ABT4BDY2_9ACTN</name>
<sequence length="74" mass="8685">MSPRISWNEPPSTTGSQSWEERFRAAVEQSVRRREARSAERQEFARRRAHGLIDRNAARLAEVRRHARARRDTG</sequence>
<protein>
    <submittedName>
        <fullName evidence="2">Uncharacterized protein</fullName>
    </submittedName>
</protein>
<dbReference type="RefSeq" id="WP_267569241.1">
    <property type="nucleotide sequence ID" value="NZ_JAPNTZ010000021.1"/>
</dbReference>
<dbReference type="Proteomes" id="UP001151002">
    <property type="component" value="Unassembled WGS sequence"/>
</dbReference>
<feature type="compositionally biased region" description="Polar residues" evidence="1">
    <location>
        <begin position="9"/>
        <end position="18"/>
    </location>
</feature>
<organism evidence="2 3">
    <name type="scientific">Paractinoplanes pyxinae</name>
    <dbReference type="NCBI Taxonomy" id="2997416"/>
    <lineage>
        <taxon>Bacteria</taxon>
        <taxon>Bacillati</taxon>
        <taxon>Actinomycetota</taxon>
        <taxon>Actinomycetes</taxon>
        <taxon>Micromonosporales</taxon>
        <taxon>Micromonosporaceae</taxon>
        <taxon>Paractinoplanes</taxon>
    </lineage>
</organism>
<evidence type="ECO:0000256" key="1">
    <source>
        <dbReference type="SAM" id="MobiDB-lite"/>
    </source>
</evidence>
<comment type="caution">
    <text evidence="2">The sequence shown here is derived from an EMBL/GenBank/DDBJ whole genome shotgun (WGS) entry which is preliminary data.</text>
</comment>
<feature type="region of interest" description="Disordered" evidence="1">
    <location>
        <begin position="1"/>
        <end position="21"/>
    </location>
</feature>
<accession>A0ABT4BDY2</accession>
<gene>
    <name evidence="2" type="ORF">OWR29_42245</name>
</gene>
<evidence type="ECO:0000313" key="3">
    <source>
        <dbReference type="Proteomes" id="UP001151002"/>
    </source>
</evidence>
<dbReference type="EMBL" id="JAPNTZ010000021">
    <property type="protein sequence ID" value="MCY1144661.1"/>
    <property type="molecule type" value="Genomic_DNA"/>
</dbReference>
<proteinExistence type="predicted"/>
<reference evidence="2" key="1">
    <citation type="submission" date="2022-11" db="EMBL/GenBank/DDBJ databases">
        <authorList>
            <person name="Somphong A."/>
            <person name="Phongsopitanun W."/>
        </authorList>
    </citation>
    <scope>NUCLEOTIDE SEQUENCE</scope>
    <source>
        <strain evidence="2">Pm04-4</strain>
    </source>
</reference>
<evidence type="ECO:0000313" key="2">
    <source>
        <dbReference type="EMBL" id="MCY1144661.1"/>
    </source>
</evidence>
<keyword evidence="3" id="KW-1185">Reference proteome</keyword>